<dbReference type="RefSeq" id="WP_201661211.1">
    <property type="nucleotide sequence ID" value="NZ_JAEQNC010000010.1"/>
</dbReference>
<dbReference type="InterPro" id="IPR029068">
    <property type="entry name" value="Glyas_Bleomycin-R_OHBP_Dase"/>
</dbReference>
<evidence type="ECO:0000313" key="2">
    <source>
        <dbReference type="EMBL" id="MBL0373895.1"/>
    </source>
</evidence>
<name>A0A937CM48_9HYPH</name>
<accession>A0A937CM48</accession>
<evidence type="ECO:0000259" key="1">
    <source>
        <dbReference type="Pfam" id="PF13468"/>
    </source>
</evidence>
<dbReference type="Pfam" id="PF13468">
    <property type="entry name" value="Glyoxalase_3"/>
    <property type="match status" value="1"/>
</dbReference>
<protein>
    <submittedName>
        <fullName evidence="2">VOC family protein</fullName>
    </submittedName>
</protein>
<organism evidence="2 3">
    <name type="scientific">Rhizobium setariae</name>
    <dbReference type="NCBI Taxonomy" id="2801340"/>
    <lineage>
        <taxon>Bacteria</taxon>
        <taxon>Pseudomonadati</taxon>
        <taxon>Pseudomonadota</taxon>
        <taxon>Alphaproteobacteria</taxon>
        <taxon>Hyphomicrobiales</taxon>
        <taxon>Rhizobiaceae</taxon>
        <taxon>Rhizobium/Agrobacterium group</taxon>
        <taxon>Rhizobium</taxon>
    </lineage>
</organism>
<feature type="domain" description="Glyoxalase-like" evidence="1">
    <location>
        <begin position="6"/>
        <end position="189"/>
    </location>
</feature>
<dbReference type="Proteomes" id="UP000633219">
    <property type="component" value="Unassembled WGS sequence"/>
</dbReference>
<dbReference type="PANTHER" id="PTHR40265:SF1">
    <property type="entry name" value="GLYOXALASE-LIKE DOMAIN-CONTAINING PROTEIN"/>
    <property type="match status" value="1"/>
</dbReference>
<evidence type="ECO:0000313" key="3">
    <source>
        <dbReference type="Proteomes" id="UP000633219"/>
    </source>
</evidence>
<sequence>MSARPLDHLVMPVTDIRTARTRLTELGFTVAADAVHPFGTENACVYFSDNSYLEPLGIADARKATATAKAGNQFTARNKAFRTRRRVEGLSAIVMHSDDAEADHQRFLKEGCSGGDLLEFSRVMKLPDGSEITPTFRLAFAADERSPDVFGITCQRINVPSVDRSALEVHANSVTGIKAVILTEPHPSDFLGFFRQVVDNHELSESYEGLTIRSSNADILVLNEAGAREHFGLDVPADRGLRGRAVLFSVADIAETETLFGVNAIPFIKHDGMILVAHEPGQGIPFAFSE</sequence>
<keyword evidence="3" id="KW-1185">Reference proteome</keyword>
<dbReference type="PANTHER" id="PTHR40265">
    <property type="entry name" value="BLL2707 PROTEIN"/>
    <property type="match status" value="1"/>
</dbReference>
<proteinExistence type="predicted"/>
<dbReference type="InterPro" id="IPR025870">
    <property type="entry name" value="Glyoxalase-like_dom"/>
</dbReference>
<dbReference type="Gene3D" id="3.10.180.10">
    <property type="entry name" value="2,3-Dihydroxybiphenyl 1,2-Dioxygenase, domain 1"/>
    <property type="match status" value="1"/>
</dbReference>
<dbReference type="EMBL" id="JAEQNC010000010">
    <property type="protein sequence ID" value="MBL0373895.1"/>
    <property type="molecule type" value="Genomic_DNA"/>
</dbReference>
<reference evidence="2" key="1">
    <citation type="submission" date="2021-01" db="EMBL/GenBank/DDBJ databases">
        <title>Rhizobium sp. strain KVB221 16S ribosomal RNA gene Genome sequencing and assembly.</title>
        <authorList>
            <person name="Kang M."/>
        </authorList>
    </citation>
    <scope>NUCLEOTIDE SEQUENCE</scope>
    <source>
        <strain evidence="2">KVB221</strain>
    </source>
</reference>
<gene>
    <name evidence="2" type="ORF">JJB09_17875</name>
</gene>
<comment type="caution">
    <text evidence="2">The sequence shown here is derived from an EMBL/GenBank/DDBJ whole genome shotgun (WGS) entry which is preliminary data.</text>
</comment>
<dbReference type="SUPFAM" id="SSF54593">
    <property type="entry name" value="Glyoxalase/Bleomycin resistance protein/Dihydroxybiphenyl dioxygenase"/>
    <property type="match status" value="1"/>
</dbReference>
<dbReference type="AlphaFoldDB" id="A0A937CM48"/>